<protein>
    <submittedName>
        <fullName evidence="1">Uncharacterized protein</fullName>
    </submittedName>
</protein>
<gene>
    <name evidence="1" type="ORF">L1987_56226</name>
</gene>
<evidence type="ECO:0000313" key="1">
    <source>
        <dbReference type="EMBL" id="KAI3756406.1"/>
    </source>
</evidence>
<reference evidence="1 2" key="2">
    <citation type="journal article" date="2022" name="Mol. Ecol. Resour.">
        <title>The genomes of chicory, endive, great burdock and yacon provide insights into Asteraceae paleo-polyploidization history and plant inulin production.</title>
        <authorList>
            <person name="Fan W."/>
            <person name="Wang S."/>
            <person name="Wang H."/>
            <person name="Wang A."/>
            <person name="Jiang F."/>
            <person name="Liu H."/>
            <person name="Zhao H."/>
            <person name="Xu D."/>
            <person name="Zhang Y."/>
        </authorList>
    </citation>
    <scope>NUCLEOTIDE SEQUENCE [LARGE SCALE GENOMIC DNA]</scope>
    <source>
        <strain evidence="2">cv. Yunnan</strain>
        <tissue evidence="1">Leaves</tissue>
    </source>
</reference>
<name>A0ACB9ECA8_9ASTR</name>
<organism evidence="1 2">
    <name type="scientific">Smallanthus sonchifolius</name>
    <dbReference type="NCBI Taxonomy" id="185202"/>
    <lineage>
        <taxon>Eukaryota</taxon>
        <taxon>Viridiplantae</taxon>
        <taxon>Streptophyta</taxon>
        <taxon>Embryophyta</taxon>
        <taxon>Tracheophyta</taxon>
        <taxon>Spermatophyta</taxon>
        <taxon>Magnoliopsida</taxon>
        <taxon>eudicotyledons</taxon>
        <taxon>Gunneridae</taxon>
        <taxon>Pentapetalae</taxon>
        <taxon>asterids</taxon>
        <taxon>campanulids</taxon>
        <taxon>Asterales</taxon>
        <taxon>Asteraceae</taxon>
        <taxon>Asteroideae</taxon>
        <taxon>Heliantheae alliance</taxon>
        <taxon>Millerieae</taxon>
        <taxon>Smallanthus</taxon>
    </lineage>
</organism>
<dbReference type="EMBL" id="CM042035">
    <property type="protein sequence ID" value="KAI3756406.1"/>
    <property type="molecule type" value="Genomic_DNA"/>
</dbReference>
<reference evidence="2" key="1">
    <citation type="journal article" date="2022" name="Mol. Ecol. Resour.">
        <title>The genomes of chicory, endive, great burdock and yacon provide insights into Asteraceae palaeo-polyploidization history and plant inulin production.</title>
        <authorList>
            <person name="Fan W."/>
            <person name="Wang S."/>
            <person name="Wang H."/>
            <person name="Wang A."/>
            <person name="Jiang F."/>
            <person name="Liu H."/>
            <person name="Zhao H."/>
            <person name="Xu D."/>
            <person name="Zhang Y."/>
        </authorList>
    </citation>
    <scope>NUCLEOTIDE SEQUENCE [LARGE SCALE GENOMIC DNA]</scope>
    <source>
        <strain evidence="2">cv. Yunnan</strain>
    </source>
</reference>
<keyword evidence="2" id="KW-1185">Reference proteome</keyword>
<evidence type="ECO:0000313" key="2">
    <source>
        <dbReference type="Proteomes" id="UP001056120"/>
    </source>
</evidence>
<comment type="caution">
    <text evidence="1">The sequence shown here is derived from an EMBL/GenBank/DDBJ whole genome shotgun (WGS) entry which is preliminary data.</text>
</comment>
<dbReference type="Proteomes" id="UP001056120">
    <property type="component" value="Linkage Group LG18"/>
</dbReference>
<accession>A0ACB9ECA8</accession>
<proteinExistence type="predicted"/>
<sequence length="209" mass="23243">MADPESQMSPLAPAGVKSDEQPLTTIAIFSKQKHQKSNKSLVYVLAAIVFLGTIFLILASIFLRVVNPKLRLSTVSIQNFQYENTNSTSLNITMFTEVTVNNQNFGRYVFENCNAVVLYGNSTIGYGVISGGRVGAKKTKSISVVMQIRSVNLSFSNNSKELMEIRSFARMTGRVHVTKLVDRRKTIEMNCTIKLNLTSRSFMDPLLCS</sequence>